<dbReference type="EMBL" id="BMDO01000004">
    <property type="protein sequence ID" value="GGI50506.1"/>
    <property type="molecule type" value="Genomic_DNA"/>
</dbReference>
<reference evidence="1" key="1">
    <citation type="journal article" date="2014" name="Int. J. Syst. Evol. Microbiol.">
        <title>Complete genome sequence of Corynebacterium casei LMG S-19264T (=DSM 44701T), isolated from a smear-ripened cheese.</title>
        <authorList>
            <consortium name="US DOE Joint Genome Institute (JGI-PGF)"/>
            <person name="Walter F."/>
            <person name="Albersmeier A."/>
            <person name="Kalinowski J."/>
            <person name="Ruckert C."/>
        </authorList>
    </citation>
    <scope>NUCLEOTIDE SEQUENCE</scope>
    <source>
        <strain evidence="1">CCM 8711</strain>
    </source>
</reference>
<comment type="caution">
    <text evidence="1">The sequence shown here is derived from an EMBL/GenBank/DDBJ whole genome shotgun (WGS) entry which is preliminary data.</text>
</comment>
<proteinExistence type="predicted"/>
<dbReference type="Proteomes" id="UP000662074">
    <property type="component" value="Unassembled WGS sequence"/>
</dbReference>
<evidence type="ECO:0000313" key="2">
    <source>
        <dbReference type="Proteomes" id="UP000662074"/>
    </source>
</evidence>
<evidence type="ECO:0008006" key="3">
    <source>
        <dbReference type="Google" id="ProtNLM"/>
    </source>
</evidence>
<sequence length="146" mass="17734">MNRLLKHLVFILMLFTGYEVYSQPPASFRSSNNGRNKVESYRENYVDRQLNLNEDQKAKFWPVYRQYHDEITSVKRAKRQNILTNKSRDQMQKDLQFDQQLIDIKRRYNQEFMKIMPADKVAKIYQSEREFNDELFKQLGERSNPD</sequence>
<evidence type="ECO:0000313" key="1">
    <source>
        <dbReference type="EMBL" id="GGI50506.1"/>
    </source>
</evidence>
<organism evidence="1 2">
    <name type="scientific">Mucilaginibacter galii</name>
    <dbReference type="NCBI Taxonomy" id="2005073"/>
    <lineage>
        <taxon>Bacteria</taxon>
        <taxon>Pseudomonadati</taxon>
        <taxon>Bacteroidota</taxon>
        <taxon>Sphingobacteriia</taxon>
        <taxon>Sphingobacteriales</taxon>
        <taxon>Sphingobacteriaceae</taxon>
        <taxon>Mucilaginibacter</taxon>
    </lineage>
</organism>
<keyword evidence="2" id="KW-1185">Reference proteome</keyword>
<protein>
    <recommendedName>
        <fullName evidence="3">Periplasmic heavy metal sensor</fullName>
    </recommendedName>
</protein>
<accession>A0A917J8K8</accession>
<gene>
    <name evidence="1" type="ORF">GCM10011425_17180</name>
</gene>
<dbReference type="RefSeq" id="WP_188415715.1">
    <property type="nucleotide sequence ID" value="NZ_BMDO01000004.1"/>
</dbReference>
<name>A0A917J8K8_9SPHI</name>
<dbReference type="AlphaFoldDB" id="A0A917J8K8"/>
<reference evidence="1" key="2">
    <citation type="submission" date="2020-09" db="EMBL/GenBank/DDBJ databases">
        <authorList>
            <person name="Sun Q."/>
            <person name="Sedlacek I."/>
        </authorList>
    </citation>
    <scope>NUCLEOTIDE SEQUENCE</scope>
    <source>
        <strain evidence="1">CCM 8711</strain>
    </source>
</reference>